<comment type="cofactor">
    <cofactor evidence="1">
        <name>Co(2+)</name>
        <dbReference type="ChEBI" id="CHEBI:48828"/>
    </cofactor>
</comment>
<evidence type="ECO:0000256" key="2">
    <source>
        <dbReference type="ARBA" id="ARBA00001947"/>
    </source>
</evidence>
<dbReference type="Proteomes" id="UP000198571">
    <property type="component" value="Unassembled WGS sequence"/>
</dbReference>
<dbReference type="PROSITE" id="PS00758">
    <property type="entry name" value="ARGE_DAPE_CPG2_1"/>
    <property type="match status" value="1"/>
</dbReference>
<keyword evidence="10" id="KW-0170">Cobalt</keyword>
<dbReference type="Pfam" id="PF07687">
    <property type="entry name" value="M20_dimer"/>
    <property type="match status" value="1"/>
</dbReference>
<comment type="cofactor">
    <cofactor evidence="2">
        <name>Zn(2+)</name>
        <dbReference type="ChEBI" id="CHEBI:29105"/>
    </cofactor>
</comment>
<sequence length="433" mass="47800">MIKKPAATHKAIRQWMADHEKQLLSMLQQMIQEPSVQMNESGIQHKTARWLEDLDFTVDMWEPGGDELFNHHAFLSRREHFKGSPNVVGVRKGEGKGKSILLNGHIDVVPEGDLSDWAEDPYAGLVKDGKIYGRGATDMKGGNAAMLFALQAISSLEIPIKGDVIFHSVIEEESGGVGTLAAILRGYTADAALIPEPTNMKIFPKQQGSMWFRLKVKGKSAHGGTSYEGINAILKALEVIQALERLEKVRNDRVTDPLFAKAPIPLPINVGVIEGGEWPSSVPDLVKVEGRVGISPEETVQEAQEEFTRAIRAMEAEDKWFKDHPVEIEWFGARWLPGSIDVNHPFMEILTEQYKGITGKSPEVEAAPWGTDGGIITAVGSTPSVVFGPGITRMAHQANEYIEIEKVRQCAEVIASTIIEWCNVEERKGRSHT</sequence>
<keyword evidence="9" id="KW-0862">Zinc</keyword>
<name>A0A1H9P1U4_9BACI</name>
<keyword evidence="7" id="KW-0479">Metal-binding</keyword>
<dbReference type="InterPro" id="IPR001261">
    <property type="entry name" value="ArgE/DapE_CS"/>
</dbReference>
<dbReference type="Pfam" id="PF01546">
    <property type="entry name" value="Peptidase_M20"/>
    <property type="match status" value="1"/>
</dbReference>
<evidence type="ECO:0000256" key="8">
    <source>
        <dbReference type="ARBA" id="ARBA00022801"/>
    </source>
</evidence>
<dbReference type="SUPFAM" id="SSF55031">
    <property type="entry name" value="Bacterial exopeptidase dimerisation domain"/>
    <property type="match status" value="1"/>
</dbReference>
<dbReference type="SUPFAM" id="SSF53187">
    <property type="entry name" value="Zn-dependent exopeptidases"/>
    <property type="match status" value="1"/>
</dbReference>
<comment type="catalytic activity">
    <reaction evidence="11">
        <text>N-succinyl-(2S,6S)-2,6-diaminopimelate + H2O = (2S,6S)-2,6-diaminopimelate + succinate</text>
        <dbReference type="Rhea" id="RHEA:22608"/>
        <dbReference type="ChEBI" id="CHEBI:15377"/>
        <dbReference type="ChEBI" id="CHEBI:30031"/>
        <dbReference type="ChEBI" id="CHEBI:57609"/>
        <dbReference type="ChEBI" id="CHEBI:58087"/>
        <dbReference type="EC" id="3.5.1.18"/>
    </reaction>
</comment>
<dbReference type="EC" id="3.5.1.18" evidence="5"/>
<dbReference type="NCBIfam" id="NF005373">
    <property type="entry name" value="PRK06915.1"/>
    <property type="match status" value="1"/>
</dbReference>
<evidence type="ECO:0000256" key="10">
    <source>
        <dbReference type="ARBA" id="ARBA00023285"/>
    </source>
</evidence>
<dbReference type="InterPro" id="IPR050072">
    <property type="entry name" value="Peptidase_M20A"/>
</dbReference>
<evidence type="ECO:0000313" key="14">
    <source>
        <dbReference type="Proteomes" id="UP000198571"/>
    </source>
</evidence>
<keyword evidence="14" id="KW-1185">Reference proteome</keyword>
<reference evidence="14" key="1">
    <citation type="submission" date="2016-10" db="EMBL/GenBank/DDBJ databases">
        <authorList>
            <person name="Varghese N."/>
            <person name="Submissions S."/>
        </authorList>
    </citation>
    <scope>NUCLEOTIDE SEQUENCE [LARGE SCALE GENOMIC DNA]</scope>
    <source>
        <strain evidence="14">S9</strain>
    </source>
</reference>
<dbReference type="UniPathway" id="UPA00034">
    <property type="reaction ID" value="UER00021"/>
</dbReference>
<proteinExistence type="inferred from homology"/>
<evidence type="ECO:0000256" key="3">
    <source>
        <dbReference type="ARBA" id="ARBA00005130"/>
    </source>
</evidence>
<dbReference type="PANTHER" id="PTHR43808:SF25">
    <property type="entry name" value="PEPTIDASE M20 DIMERISATION DOMAIN-CONTAINING PROTEIN"/>
    <property type="match status" value="1"/>
</dbReference>
<keyword evidence="8" id="KW-0378">Hydrolase</keyword>
<organism evidence="13 14">
    <name type="scientific">Salipaludibacillus aurantiacus</name>
    <dbReference type="NCBI Taxonomy" id="1601833"/>
    <lineage>
        <taxon>Bacteria</taxon>
        <taxon>Bacillati</taxon>
        <taxon>Bacillota</taxon>
        <taxon>Bacilli</taxon>
        <taxon>Bacillales</taxon>
        <taxon>Bacillaceae</taxon>
    </lineage>
</organism>
<feature type="domain" description="Peptidase M20 dimerisation" evidence="12">
    <location>
        <begin position="206"/>
        <end position="317"/>
    </location>
</feature>
<evidence type="ECO:0000313" key="13">
    <source>
        <dbReference type="EMBL" id="SER41553.1"/>
    </source>
</evidence>
<dbReference type="Gene3D" id="3.30.70.360">
    <property type="match status" value="1"/>
</dbReference>
<gene>
    <name evidence="13" type="ORF">SAMN05518684_10186</name>
</gene>
<dbReference type="InterPro" id="IPR011650">
    <property type="entry name" value="Peptidase_M20_dimer"/>
</dbReference>
<dbReference type="InterPro" id="IPR002933">
    <property type="entry name" value="Peptidase_M20"/>
</dbReference>
<dbReference type="InterPro" id="IPR036264">
    <property type="entry name" value="Bact_exopeptidase_dim_dom"/>
</dbReference>
<evidence type="ECO:0000256" key="11">
    <source>
        <dbReference type="ARBA" id="ARBA00051301"/>
    </source>
</evidence>
<dbReference type="InterPro" id="IPR010182">
    <property type="entry name" value="ArgE/DapE"/>
</dbReference>
<evidence type="ECO:0000256" key="6">
    <source>
        <dbReference type="ARBA" id="ARBA00016853"/>
    </source>
</evidence>
<dbReference type="EMBL" id="FOGT01000001">
    <property type="protein sequence ID" value="SER41553.1"/>
    <property type="molecule type" value="Genomic_DNA"/>
</dbReference>
<dbReference type="Gene3D" id="3.40.630.10">
    <property type="entry name" value="Zn peptidases"/>
    <property type="match status" value="1"/>
</dbReference>
<evidence type="ECO:0000256" key="1">
    <source>
        <dbReference type="ARBA" id="ARBA00001941"/>
    </source>
</evidence>
<evidence type="ECO:0000256" key="7">
    <source>
        <dbReference type="ARBA" id="ARBA00022723"/>
    </source>
</evidence>
<dbReference type="GO" id="GO:0046872">
    <property type="term" value="F:metal ion binding"/>
    <property type="evidence" value="ECO:0007669"/>
    <property type="project" value="UniProtKB-KW"/>
</dbReference>
<evidence type="ECO:0000256" key="5">
    <source>
        <dbReference type="ARBA" id="ARBA00011921"/>
    </source>
</evidence>
<evidence type="ECO:0000259" key="12">
    <source>
        <dbReference type="Pfam" id="PF07687"/>
    </source>
</evidence>
<dbReference type="AlphaFoldDB" id="A0A1H9P1U4"/>
<dbReference type="GO" id="GO:0009014">
    <property type="term" value="F:succinyl-diaminopimelate desuccinylase activity"/>
    <property type="evidence" value="ECO:0007669"/>
    <property type="project" value="UniProtKB-EC"/>
</dbReference>
<evidence type="ECO:0000256" key="4">
    <source>
        <dbReference type="ARBA" id="ARBA00006247"/>
    </source>
</evidence>
<accession>A0A1H9P1U4</accession>
<dbReference type="RefSeq" id="WP_281244185.1">
    <property type="nucleotide sequence ID" value="NZ_FOGT01000001.1"/>
</dbReference>
<protein>
    <recommendedName>
        <fullName evidence="6">Probable succinyl-diaminopimelate desuccinylase</fullName>
        <ecNumber evidence="5">3.5.1.18</ecNumber>
    </recommendedName>
</protein>
<dbReference type="PANTHER" id="PTHR43808">
    <property type="entry name" value="ACETYLORNITHINE DEACETYLASE"/>
    <property type="match status" value="1"/>
</dbReference>
<dbReference type="NCBIfam" id="TIGR01910">
    <property type="entry name" value="DapE-ArgE"/>
    <property type="match status" value="1"/>
</dbReference>
<evidence type="ECO:0000256" key="9">
    <source>
        <dbReference type="ARBA" id="ARBA00022833"/>
    </source>
</evidence>
<dbReference type="STRING" id="1601833.SAMN05518684_10186"/>
<dbReference type="GO" id="GO:0009089">
    <property type="term" value="P:lysine biosynthetic process via diaminopimelate"/>
    <property type="evidence" value="ECO:0007669"/>
    <property type="project" value="UniProtKB-UniPathway"/>
</dbReference>
<comment type="pathway">
    <text evidence="3">Amino-acid biosynthesis; L-lysine biosynthesis via DAP pathway; LL-2,6-diaminopimelate from (S)-tetrahydrodipicolinate (succinylase route): step 3/3.</text>
</comment>
<comment type="similarity">
    <text evidence="4">Belongs to the peptidase M20A family.</text>
</comment>
<dbReference type="NCBIfam" id="NF005306">
    <property type="entry name" value="PRK06837.1"/>
    <property type="match status" value="1"/>
</dbReference>